<dbReference type="EMBL" id="JAAAHW010005357">
    <property type="protein sequence ID" value="KAF9969037.1"/>
    <property type="molecule type" value="Genomic_DNA"/>
</dbReference>
<accession>A0A9P6M6W0</accession>
<comment type="caution">
    <text evidence="4">The sequence shown here is derived from an EMBL/GenBank/DDBJ whole genome shotgun (WGS) entry which is preliminary data.</text>
</comment>
<dbReference type="GO" id="GO:0005634">
    <property type="term" value="C:nucleus"/>
    <property type="evidence" value="ECO:0007669"/>
    <property type="project" value="TreeGrafter"/>
</dbReference>
<evidence type="ECO:0000256" key="3">
    <source>
        <dbReference type="ARBA" id="ARBA00022840"/>
    </source>
</evidence>
<reference evidence="4" key="1">
    <citation type="journal article" date="2020" name="Fungal Divers.">
        <title>Resolving the Mortierellaceae phylogeny through synthesis of multi-gene phylogenetics and phylogenomics.</title>
        <authorList>
            <person name="Vandepol N."/>
            <person name="Liber J."/>
            <person name="Desiro A."/>
            <person name="Na H."/>
            <person name="Kennedy M."/>
            <person name="Barry K."/>
            <person name="Grigoriev I.V."/>
            <person name="Miller A.N."/>
            <person name="O'Donnell K."/>
            <person name="Stajich J.E."/>
            <person name="Bonito G."/>
        </authorList>
    </citation>
    <scope>NUCLEOTIDE SEQUENCE</scope>
    <source>
        <strain evidence="4">MES-2147</strain>
    </source>
</reference>
<dbReference type="InterPro" id="IPR050628">
    <property type="entry name" value="SNF2_RAD54_helicase_TF"/>
</dbReference>
<dbReference type="AlphaFoldDB" id="A0A9P6M6W0"/>
<dbReference type="GO" id="GO:0008094">
    <property type="term" value="F:ATP-dependent activity, acting on DNA"/>
    <property type="evidence" value="ECO:0007669"/>
    <property type="project" value="TreeGrafter"/>
</dbReference>
<dbReference type="Gene3D" id="3.40.50.300">
    <property type="entry name" value="P-loop containing nucleotide triphosphate hydrolases"/>
    <property type="match status" value="1"/>
</dbReference>
<dbReference type="GO" id="GO:0006281">
    <property type="term" value="P:DNA repair"/>
    <property type="evidence" value="ECO:0007669"/>
    <property type="project" value="TreeGrafter"/>
</dbReference>
<keyword evidence="2" id="KW-0378">Hydrolase</keyword>
<dbReference type="GO" id="GO:0016787">
    <property type="term" value="F:hydrolase activity"/>
    <property type="evidence" value="ECO:0007669"/>
    <property type="project" value="UniProtKB-KW"/>
</dbReference>
<dbReference type="OrthoDB" id="448448at2759"/>
<evidence type="ECO:0000313" key="5">
    <source>
        <dbReference type="Proteomes" id="UP000749646"/>
    </source>
</evidence>
<dbReference type="Proteomes" id="UP000749646">
    <property type="component" value="Unassembled WGS sequence"/>
</dbReference>
<dbReference type="InterPro" id="IPR049730">
    <property type="entry name" value="SNF2/RAD54-like_C"/>
</dbReference>
<dbReference type="CDD" id="cd18793">
    <property type="entry name" value="SF2_C_SNF"/>
    <property type="match status" value="1"/>
</dbReference>
<dbReference type="PANTHER" id="PTHR45626">
    <property type="entry name" value="TRANSCRIPTION TERMINATION FACTOR 2-RELATED"/>
    <property type="match status" value="1"/>
</dbReference>
<dbReference type="GO" id="GO:0005524">
    <property type="term" value="F:ATP binding"/>
    <property type="evidence" value="ECO:0007669"/>
    <property type="project" value="UniProtKB-KW"/>
</dbReference>
<protein>
    <submittedName>
        <fullName evidence="4">Uncharacterized protein</fullName>
    </submittedName>
</protein>
<dbReference type="PANTHER" id="PTHR45626:SF52">
    <property type="entry name" value="SINGLE-STRANDED DNA-DEPENDENT ATPASE (EUROFUNG)"/>
    <property type="match status" value="1"/>
</dbReference>
<proteinExistence type="predicted"/>
<dbReference type="SUPFAM" id="SSF52540">
    <property type="entry name" value="P-loop containing nucleoside triphosphate hydrolases"/>
    <property type="match status" value="1"/>
</dbReference>
<keyword evidence="1" id="KW-0547">Nucleotide-binding</keyword>
<evidence type="ECO:0000256" key="2">
    <source>
        <dbReference type="ARBA" id="ARBA00022801"/>
    </source>
</evidence>
<sequence>MDPHWNPAVESQAIDRIHRLGQTKPVDVVRFIIKDSIEENILDLQKRKAELSDMTFSEKLSKQEVLKRRLEDLRCLFRGSSELMKKAT</sequence>
<evidence type="ECO:0000313" key="4">
    <source>
        <dbReference type="EMBL" id="KAF9969037.1"/>
    </source>
</evidence>
<keyword evidence="5" id="KW-1185">Reference proteome</keyword>
<keyword evidence="3" id="KW-0067">ATP-binding</keyword>
<dbReference type="InterPro" id="IPR027417">
    <property type="entry name" value="P-loop_NTPase"/>
</dbReference>
<evidence type="ECO:0000256" key="1">
    <source>
        <dbReference type="ARBA" id="ARBA00022741"/>
    </source>
</evidence>
<organism evidence="4 5">
    <name type="scientific">Modicella reniformis</name>
    <dbReference type="NCBI Taxonomy" id="1440133"/>
    <lineage>
        <taxon>Eukaryota</taxon>
        <taxon>Fungi</taxon>
        <taxon>Fungi incertae sedis</taxon>
        <taxon>Mucoromycota</taxon>
        <taxon>Mortierellomycotina</taxon>
        <taxon>Mortierellomycetes</taxon>
        <taxon>Mortierellales</taxon>
        <taxon>Mortierellaceae</taxon>
        <taxon>Modicella</taxon>
    </lineage>
</organism>
<name>A0A9P6M6W0_9FUNG</name>
<gene>
    <name evidence="4" type="ORF">BGZ65_012343</name>
</gene>